<protein>
    <submittedName>
        <fullName evidence="2">Uncharacterized protein</fullName>
    </submittedName>
</protein>
<evidence type="ECO:0000313" key="3">
    <source>
        <dbReference type="Proteomes" id="UP001497623"/>
    </source>
</evidence>
<dbReference type="Proteomes" id="UP001497623">
    <property type="component" value="Unassembled WGS sequence"/>
</dbReference>
<feature type="non-terminal residue" evidence="2">
    <location>
        <position position="304"/>
    </location>
</feature>
<accession>A0AAV2Q301</accession>
<proteinExistence type="predicted"/>
<evidence type="ECO:0000256" key="1">
    <source>
        <dbReference type="SAM" id="SignalP"/>
    </source>
</evidence>
<keyword evidence="3" id="KW-1185">Reference proteome</keyword>
<feature type="signal peptide" evidence="1">
    <location>
        <begin position="1"/>
        <end position="20"/>
    </location>
</feature>
<dbReference type="EMBL" id="CAXKWB010002763">
    <property type="protein sequence ID" value="CAL4067599.1"/>
    <property type="molecule type" value="Genomic_DNA"/>
</dbReference>
<dbReference type="AlphaFoldDB" id="A0AAV2Q301"/>
<feature type="non-terminal residue" evidence="2">
    <location>
        <position position="1"/>
    </location>
</feature>
<gene>
    <name evidence="2" type="ORF">MNOR_LOCUS6625</name>
</gene>
<keyword evidence="1" id="KW-0732">Signal</keyword>
<reference evidence="2 3" key="1">
    <citation type="submission" date="2024-05" db="EMBL/GenBank/DDBJ databases">
        <authorList>
            <person name="Wallberg A."/>
        </authorList>
    </citation>
    <scope>NUCLEOTIDE SEQUENCE [LARGE SCALE GENOMIC DNA]</scope>
</reference>
<feature type="chain" id="PRO_5043707750" evidence="1">
    <location>
        <begin position="21"/>
        <end position="304"/>
    </location>
</feature>
<evidence type="ECO:0000313" key="2">
    <source>
        <dbReference type="EMBL" id="CAL4067599.1"/>
    </source>
</evidence>
<name>A0AAV2Q301_MEGNR</name>
<comment type="caution">
    <text evidence="2">The sequence shown here is derived from an EMBL/GenBank/DDBJ whole genome shotgun (WGS) entry which is preliminary data.</text>
</comment>
<sequence>PHEAALQLLAWVCLWSFTTSWCELVLDYETTVPQFIGSNGAALKPDPLLAQQKLQEFLNIQRDRNATKPEIYKKVLLQTLQQHKHAHHQHVSLSQQHSGLPSSISSSNSLLKQYVDHTLSDHAVNRILDQLQNSKLRENYRSKNYTKDMNIKRKPRSSDKSGLMYIPLGGTKKVQCPTAADAAGISITQMAFLSICLTVFNIIVNISNNINNNNNNNNINSNNNLANSNVQLSSNVNNAAQINIMLPPPTPGKKKRSILRQLWETIHMPFKAKWKKCQRKRKIILNDKELDKSDENQDGNDICD</sequence>
<organism evidence="2 3">
    <name type="scientific">Meganyctiphanes norvegica</name>
    <name type="common">Northern krill</name>
    <name type="synonym">Thysanopoda norvegica</name>
    <dbReference type="NCBI Taxonomy" id="48144"/>
    <lineage>
        <taxon>Eukaryota</taxon>
        <taxon>Metazoa</taxon>
        <taxon>Ecdysozoa</taxon>
        <taxon>Arthropoda</taxon>
        <taxon>Crustacea</taxon>
        <taxon>Multicrustacea</taxon>
        <taxon>Malacostraca</taxon>
        <taxon>Eumalacostraca</taxon>
        <taxon>Eucarida</taxon>
        <taxon>Euphausiacea</taxon>
        <taxon>Euphausiidae</taxon>
        <taxon>Meganyctiphanes</taxon>
    </lineage>
</organism>